<keyword evidence="3" id="KW-1185">Reference proteome</keyword>
<feature type="compositionally biased region" description="Polar residues" evidence="1">
    <location>
        <begin position="2236"/>
        <end position="2251"/>
    </location>
</feature>
<evidence type="ECO:0000313" key="3">
    <source>
        <dbReference type="Proteomes" id="UP000019464"/>
    </source>
</evidence>
<reference evidence="3" key="1">
    <citation type="submission" date="2012-11" db="EMBL/GenBank/DDBJ databases">
        <authorList>
            <person name="Singh A."/>
            <person name="Pinnaka A.K."/>
            <person name="Vaidya B."/>
        </authorList>
    </citation>
    <scope>NUCLEOTIDE SEQUENCE [LARGE SCALE GENOMIC DNA]</scope>
    <source>
        <strain evidence="3">AK23</strain>
    </source>
</reference>
<sequence length="2529" mass="268769">MVVNFSSNDQDYPANTNGTNTTEFTRYLSVTISGVVIKAEVVAGDANASVTALVAAINAARSVEDETTLVEEGIYLGDIIDEASAQGTTITLTALKVGETDGPTFSVQEASIDVPGVQQEVSVQFSLDDTYYYEGGELRIKINDDTIAVEMVAGDAKATIEKLKQAIADQGLGSLESIGFSVTDFTVKPTARTGLANNILSFSANDLDLSSAAGIQILQTGSSVFRSSTAGSIGFNFHLLENAIYEDVNALVTAINAILSSDPAYRLTASYNSEFNSLDFQVTSGGFNALIPVSALTFKGQVTDGITLLSSTEGEDTLSITAEMDYAGEAQQATLELNSNSGKYTGFTFDNDDIGPGNDRAADVYFEDGKVWITITPLDANGEKDTVNAVRISAEMGANAAETQANLVDAINEKVNGSIIPATPNTYTLSNSNYPSGELQESYLLNGFFHLITFNDGINNINADYLSGHVKTLAEHIADLNAHFSSLSIDATAEIVDNSVLVVKTPLTLTFMRSDVFFQVEQGYPLGSIILTVSSSVLGSPESLDQPDPVLSQLLAGAEVSENGITLTAKDNAKQTFEISDITLDYQGVKQIATATFTTSDAAYYQGGRITLELKLGDGDSITFEVPMKANEGPAFETLNDLKALLDAAINDDTHDQYIGDVIGAIHFNESTGEFTLVSKESVKEAFTIEKATISIEPVQQQATATFSNDEADYYVGGSIGLTVNGKSYVQDMHIKNHLELVIKFAEGGDSLLTLDSIMTPIWSNFGLMIDEVSYIYNPRPADDLRLSAFLDWLEDLPSVENVFFNTIDNEINIVFNENVISDEVVLLDYIRLEVSESYEDPFRLELNGANLIGAVDFKQEDPIVLTLNKLKDQIESDVELLNLESITLNGSTFTFTAKDAEDGYGEINITDVFKTLPAQAQITEVDFSGVLPQSVLGGEQPEVSLGIAGTQITAKAGTDDNATVINLAQALIDARDGVFESNRVAQGIASEPAVLRIVLPEGVSLDSILSSDQSYPFFEIAINNGSMQPFSWHDSNDYPGVNGTATFAEFIDYLNAGLSPDASVEFDADSNELVLTSTSVGESAALTLSEFRISGFVEKAELSDGVDVGPLEAEGSDGNGSSTIKIGLPDLFGPTDGSHPIFGLAANYHSNFNLVISINYAGEELNLQFVMKDDIYGDDSFLAGYSLSVTGDGIDQVRYFDGLGTQNYSLSEAIGYMNGQLDSILTALELPDLDIMYDEGGIVLIAAEGESLALLNNSSGHAFSIYGNMPLDNDIYEFTMDQDGVLVENFHPEYSLTLDVVESSGGTLPAKITLELENVNEQDFIQSGSSVTLRLTINDGEDEYPFEIVETLQADTTMAQLAELFTQALEGKATVEFDESLNAFVITSDATGAEVSINLTEFSLPAIYNSDFTVIDQLEIYVLHGSAQGSEYFALIGEQPLSADDALSFERIEGTLIINGTEVVIDFMPTQASDGAKTGSSVQDFIDYLNSFTLVESVELINGVIAITPVVNPDGPTTIDANLSFNVQTDRYAEADYSNAVVDLTGAEAVAFEPAEPAALTIDFFYTGTPTSFTNFDIRLNVNDGPLLQAQGVIAAGSSLADIATALNASSAFSGSVVFEAVGSDQLIARTVETGAEAKLSFVSASLFTDVGAGTGVANDSPANGKDEVLAEDAKNASVLLTEFANLKETAVLKDGDYDVALLINGQPVTEQFNATGDVTVTDYLAFIESALQGMATVELTADGLQITTLATGDLASIEIAAGGLSLTTFAVPVAAIADSVGKVNVDGTTLILTGKNPGPDQMNVDDQGYTYQVIDPDLSRVQVIDLNFSNSQLDNVSTTPKGTLISVTVDGITSSVKLWDGTDPEDAVTHVNVAGLTSARSEVLVAALKAQMILDHGLSSAPSESQLGMVLQGFVNIATGEFEESANSNSLRLVSGEFGPNSLGSIAEGSISVLVVNAANVTLTNAVSAETVEEGTFVFKDETSSLKVFDKTHEPGSQYAQTGQDAAVVNYNDSASGSAAGSDYLLTLLGDNLANFIDGYTSGLSLSQLFDQYGINKDYLYDEYALGEYTNTAPDDSFASVTVTELAGLVSGGRTASDYALKAGSYSFTIQIDDREAVEIEFTAGTSRSLADLIKELRDQVNVNWIHNIATIELTQEGLVITSSDSGASSAVSFSSDTPLFIQSVAMLNGLLDINDQVKEGVEAKDVDEAWVNPGTDHNNDFENASYYGDSPLSGENNEGVQQTHTNPESGYVADAHSPNPDAGNTNQGDDSLFGSDPGIYTDAGLVTDYLNGGTQNGDGVYTSIDDKDLTTIITETETVEGEDASELTASDSEDLDIEVVEEGFAEYAWDDSVVAVLSSGISGPDVIHHFQVEHDLIALEGDLLQSTVSGEVEYQTSVTNPDGEVLAFGFDLSETEFGFISAAHNQAANTTVAAADLTNAEKVADLLNDLFNFNAVTDNHEINTSIFAVAAADNADVTAIWAHQQSSTDDSSVESYEMKLLALVNTTGGELTAENFLPQPSEQLLG</sequence>
<reference evidence="2 3" key="2">
    <citation type="journal article" date="2015" name="Syst. Appl. Microbiol.">
        <title>Nitrincola nitratireducens sp. nov. isolated from a haloalkaline crater lake.</title>
        <authorList>
            <person name="Singh A."/>
            <person name="Vaidya B."/>
            <person name="Tanuku N.R."/>
            <person name="Pinnaka A.K."/>
        </authorList>
    </citation>
    <scope>NUCLEOTIDE SEQUENCE [LARGE SCALE GENOMIC DNA]</scope>
    <source>
        <strain evidence="2 3">AK23</strain>
    </source>
</reference>
<comment type="caution">
    <text evidence="2">The sequence shown here is derived from an EMBL/GenBank/DDBJ whole genome shotgun (WGS) entry which is preliminary data.</text>
</comment>
<organism evidence="2 3">
    <name type="scientific">Nitrincola nitratireducens</name>
    <dbReference type="NCBI Taxonomy" id="1229521"/>
    <lineage>
        <taxon>Bacteria</taxon>
        <taxon>Pseudomonadati</taxon>
        <taxon>Pseudomonadota</taxon>
        <taxon>Gammaproteobacteria</taxon>
        <taxon>Oceanospirillales</taxon>
        <taxon>Oceanospirillaceae</taxon>
        <taxon>Nitrincola</taxon>
    </lineage>
</organism>
<proteinExistence type="predicted"/>
<gene>
    <name evidence="2" type="ORF">D791_01113</name>
</gene>
<dbReference type="EMBL" id="AONB01000003">
    <property type="protein sequence ID" value="EXJ12224.1"/>
    <property type="molecule type" value="Genomic_DNA"/>
</dbReference>
<accession>W9UYP9</accession>
<evidence type="ECO:0000313" key="2">
    <source>
        <dbReference type="EMBL" id="EXJ12224.1"/>
    </source>
</evidence>
<protein>
    <submittedName>
        <fullName evidence="2">Uncharacterized protein</fullName>
    </submittedName>
</protein>
<feature type="region of interest" description="Disordered" evidence="1">
    <location>
        <begin position="2213"/>
        <end position="2279"/>
    </location>
</feature>
<dbReference type="STRING" id="1229521.D791_01113"/>
<dbReference type="Proteomes" id="UP000019464">
    <property type="component" value="Unassembled WGS sequence"/>
</dbReference>
<evidence type="ECO:0000256" key="1">
    <source>
        <dbReference type="SAM" id="MobiDB-lite"/>
    </source>
</evidence>
<name>W9UYP9_9GAMM</name>